<comment type="function">
    <text evidence="10 12">Specifically methylates the N3 position of the uracil ring of uridine 1498 (m3U1498) in 16S rRNA. Acts on the fully assembled 30S ribosomal subunit.</text>
</comment>
<dbReference type="SUPFAM" id="SSF88697">
    <property type="entry name" value="PUA domain-like"/>
    <property type="match status" value="1"/>
</dbReference>
<reference evidence="15" key="1">
    <citation type="submission" date="2020-10" db="EMBL/GenBank/DDBJ databases">
        <authorList>
            <person name="Gilroy R."/>
        </authorList>
    </citation>
    <scope>NUCLEOTIDE SEQUENCE</scope>
    <source>
        <strain evidence="15">E3-2379</strain>
    </source>
</reference>
<keyword evidence="6 12" id="KW-0698">rRNA processing</keyword>
<sequence length="246" mass="27624">MYRFFVEPSQIGEKKITIIGSDVNHIKNVLRMKCGEKIAISDGQEQEYYCIIEKLEDEQIIATIEEIAMDRKELPVRITLFQGIPKSDKLELIIQKAVELGVCEIVPVAMKRSVAKIDSKKVDKKVERFNAIALSAAKQAKRNVIPTVTMPMSWKEAVAYGKTMDACLVPYEDARGMAHTKEVIRNLHGVKSIALYIGPEGGFDDDEITQAKEEGFQVITLGKRILRTETAGLAALSIFMYELEED</sequence>
<evidence type="ECO:0000313" key="16">
    <source>
        <dbReference type="Proteomes" id="UP000823618"/>
    </source>
</evidence>
<feature type="domain" description="Ribosomal RNA small subunit methyltransferase E methyltransferase" evidence="13">
    <location>
        <begin position="72"/>
        <end position="239"/>
    </location>
</feature>
<keyword evidence="8 12" id="KW-0808">Transferase</keyword>
<comment type="similarity">
    <text evidence="2 12">Belongs to the RNA methyltransferase RsmE family.</text>
</comment>
<dbReference type="Pfam" id="PF04452">
    <property type="entry name" value="Methyltrans_RNA"/>
    <property type="match status" value="1"/>
</dbReference>
<dbReference type="Gene3D" id="3.40.1280.10">
    <property type="match status" value="1"/>
</dbReference>
<dbReference type="Gene3D" id="2.40.240.20">
    <property type="entry name" value="Hypothetical PUA domain-like, domain 1"/>
    <property type="match status" value="1"/>
</dbReference>
<dbReference type="NCBIfam" id="NF008692">
    <property type="entry name" value="PRK11713.1-5"/>
    <property type="match status" value="1"/>
</dbReference>
<evidence type="ECO:0000256" key="7">
    <source>
        <dbReference type="ARBA" id="ARBA00022603"/>
    </source>
</evidence>
<evidence type="ECO:0000256" key="2">
    <source>
        <dbReference type="ARBA" id="ARBA00005528"/>
    </source>
</evidence>
<dbReference type="InterPro" id="IPR046886">
    <property type="entry name" value="RsmE_MTase_dom"/>
</dbReference>
<evidence type="ECO:0000256" key="4">
    <source>
        <dbReference type="ARBA" id="ARBA00013673"/>
    </source>
</evidence>
<dbReference type="Pfam" id="PF20260">
    <property type="entry name" value="PUA_4"/>
    <property type="match status" value="1"/>
</dbReference>
<dbReference type="InterPro" id="IPR029026">
    <property type="entry name" value="tRNA_m1G_MTases_N"/>
</dbReference>
<keyword evidence="5 12" id="KW-0963">Cytoplasm</keyword>
<dbReference type="AlphaFoldDB" id="A0A9D9HZY6"/>
<feature type="domain" description="Ribosomal RNA small subunit methyltransferase E PUA-like" evidence="14">
    <location>
        <begin position="20"/>
        <end position="65"/>
    </location>
</feature>
<keyword evidence="7 12" id="KW-0489">Methyltransferase</keyword>
<dbReference type="InterPro" id="IPR029028">
    <property type="entry name" value="Alpha/beta_knot_MTases"/>
</dbReference>
<dbReference type="InterPro" id="IPR046887">
    <property type="entry name" value="RsmE_PUA-like"/>
</dbReference>
<dbReference type="GO" id="GO:0070475">
    <property type="term" value="P:rRNA base methylation"/>
    <property type="evidence" value="ECO:0007669"/>
    <property type="project" value="TreeGrafter"/>
</dbReference>
<dbReference type="GO" id="GO:0005737">
    <property type="term" value="C:cytoplasm"/>
    <property type="evidence" value="ECO:0007669"/>
    <property type="project" value="UniProtKB-SubCell"/>
</dbReference>
<keyword evidence="9 12" id="KW-0949">S-adenosyl-L-methionine</keyword>
<evidence type="ECO:0000259" key="13">
    <source>
        <dbReference type="Pfam" id="PF04452"/>
    </source>
</evidence>
<evidence type="ECO:0000256" key="5">
    <source>
        <dbReference type="ARBA" id="ARBA00022490"/>
    </source>
</evidence>
<name>A0A9D9HZY6_9FIRM</name>
<evidence type="ECO:0000256" key="6">
    <source>
        <dbReference type="ARBA" id="ARBA00022552"/>
    </source>
</evidence>
<dbReference type="InterPro" id="IPR006700">
    <property type="entry name" value="RsmE"/>
</dbReference>
<evidence type="ECO:0000256" key="9">
    <source>
        <dbReference type="ARBA" id="ARBA00022691"/>
    </source>
</evidence>
<evidence type="ECO:0000256" key="10">
    <source>
        <dbReference type="ARBA" id="ARBA00025699"/>
    </source>
</evidence>
<evidence type="ECO:0000256" key="3">
    <source>
        <dbReference type="ARBA" id="ARBA00012328"/>
    </source>
</evidence>
<dbReference type="CDD" id="cd18084">
    <property type="entry name" value="RsmE-like"/>
    <property type="match status" value="1"/>
</dbReference>
<comment type="catalytic activity">
    <reaction evidence="11 12">
        <text>uridine(1498) in 16S rRNA + S-adenosyl-L-methionine = N(3)-methyluridine(1498) in 16S rRNA + S-adenosyl-L-homocysteine + H(+)</text>
        <dbReference type="Rhea" id="RHEA:42920"/>
        <dbReference type="Rhea" id="RHEA-COMP:10283"/>
        <dbReference type="Rhea" id="RHEA-COMP:10284"/>
        <dbReference type="ChEBI" id="CHEBI:15378"/>
        <dbReference type="ChEBI" id="CHEBI:57856"/>
        <dbReference type="ChEBI" id="CHEBI:59789"/>
        <dbReference type="ChEBI" id="CHEBI:65315"/>
        <dbReference type="ChEBI" id="CHEBI:74502"/>
        <dbReference type="EC" id="2.1.1.193"/>
    </reaction>
</comment>
<comment type="subcellular location">
    <subcellularLocation>
        <location evidence="1 12">Cytoplasm</location>
    </subcellularLocation>
</comment>
<dbReference type="SUPFAM" id="SSF75217">
    <property type="entry name" value="alpha/beta knot"/>
    <property type="match status" value="1"/>
</dbReference>
<comment type="caution">
    <text evidence="15">The sequence shown here is derived from an EMBL/GenBank/DDBJ whole genome shotgun (WGS) entry which is preliminary data.</text>
</comment>
<evidence type="ECO:0000259" key="14">
    <source>
        <dbReference type="Pfam" id="PF20260"/>
    </source>
</evidence>
<gene>
    <name evidence="15" type="ORF">IAC13_04975</name>
</gene>
<evidence type="ECO:0000256" key="1">
    <source>
        <dbReference type="ARBA" id="ARBA00004496"/>
    </source>
</evidence>
<dbReference type="NCBIfam" id="TIGR00046">
    <property type="entry name" value="RsmE family RNA methyltransferase"/>
    <property type="match status" value="1"/>
</dbReference>
<dbReference type="PIRSF" id="PIRSF015601">
    <property type="entry name" value="MTase_slr0722"/>
    <property type="match status" value="1"/>
</dbReference>
<reference evidence="15" key="2">
    <citation type="journal article" date="2021" name="PeerJ">
        <title>Extensive microbial diversity within the chicken gut microbiome revealed by metagenomics and culture.</title>
        <authorList>
            <person name="Gilroy R."/>
            <person name="Ravi A."/>
            <person name="Getino M."/>
            <person name="Pursley I."/>
            <person name="Horton D.L."/>
            <person name="Alikhan N.F."/>
            <person name="Baker D."/>
            <person name="Gharbi K."/>
            <person name="Hall N."/>
            <person name="Watson M."/>
            <person name="Adriaenssens E.M."/>
            <person name="Foster-Nyarko E."/>
            <person name="Jarju S."/>
            <person name="Secka A."/>
            <person name="Antonio M."/>
            <person name="Oren A."/>
            <person name="Chaudhuri R.R."/>
            <person name="La Ragione R."/>
            <person name="Hildebrand F."/>
            <person name="Pallen M.J."/>
        </authorList>
    </citation>
    <scope>NUCLEOTIDE SEQUENCE</scope>
    <source>
        <strain evidence="15">E3-2379</strain>
    </source>
</reference>
<dbReference type="PANTHER" id="PTHR30027">
    <property type="entry name" value="RIBOSOMAL RNA SMALL SUBUNIT METHYLTRANSFERASE E"/>
    <property type="match status" value="1"/>
</dbReference>
<protein>
    <recommendedName>
        <fullName evidence="4 12">Ribosomal RNA small subunit methyltransferase E</fullName>
        <ecNumber evidence="3 12">2.1.1.193</ecNumber>
    </recommendedName>
</protein>
<organism evidence="15 16">
    <name type="scientific">Candidatus Scybalomonas excrementavium</name>
    <dbReference type="NCBI Taxonomy" id="2840943"/>
    <lineage>
        <taxon>Bacteria</taxon>
        <taxon>Bacillati</taxon>
        <taxon>Bacillota</taxon>
        <taxon>Clostridia</taxon>
        <taxon>Lachnospirales</taxon>
        <taxon>Lachnospiraceae</taxon>
        <taxon>Lachnospiraceae incertae sedis</taxon>
        <taxon>Candidatus Scybalomonas</taxon>
    </lineage>
</organism>
<evidence type="ECO:0000256" key="8">
    <source>
        <dbReference type="ARBA" id="ARBA00022679"/>
    </source>
</evidence>
<accession>A0A9D9HZY6</accession>
<dbReference type="InterPro" id="IPR015947">
    <property type="entry name" value="PUA-like_sf"/>
</dbReference>
<dbReference type="PANTHER" id="PTHR30027:SF3">
    <property type="entry name" value="16S RRNA (URACIL(1498)-N(3))-METHYLTRANSFERASE"/>
    <property type="match status" value="1"/>
</dbReference>
<evidence type="ECO:0000256" key="12">
    <source>
        <dbReference type="PIRNR" id="PIRNR015601"/>
    </source>
</evidence>
<proteinExistence type="inferred from homology"/>
<dbReference type="EMBL" id="JADIML010000139">
    <property type="protein sequence ID" value="MBO8463267.1"/>
    <property type="molecule type" value="Genomic_DNA"/>
</dbReference>
<evidence type="ECO:0000256" key="11">
    <source>
        <dbReference type="ARBA" id="ARBA00047944"/>
    </source>
</evidence>
<evidence type="ECO:0000313" key="15">
    <source>
        <dbReference type="EMBL" id="MBO8463267.1"/>
    </source>
</evidence>
<dbReference type="Proteomes" id="UP000823618">
    <property type="component" value="Unassembled WGS sequence"/>
</dbReference>
<dbReference type="EC" id="2.1.1.193" evidence="3 12"/>
<dbReference type="GO" id="GO:0070042">
    <property type="term" value="F:rRNA (uridine-N3-)-methyltransferase activity"/>
    <property type="evidence" value="ECO:0007669"/>
    <property type="project" value="TreeGrafter"/>
</dbReference>